<dbReference type="GO" id="GO:0016787">
    <property type="term" value="F:hydrolase activity"/>
    <property type="evidence" value="ECO:0007669"/>
    <property type="project" value="UniProtKB-KW"/>
</dbReference>
<reference evidence="9" key="1">
    <citation type="journal article" date="2023" name="G3 (Bethesda)">
        <title>Whole genome assembly and annotation of the endangered Caribbean coral Acropora cervicornis.</title>
        <authorList>
            <person name="Selwyn J.D."/>
            <person name="Vollmer S.V."/>
        </authorList>
    </citation>
    <scope>NUCLEOTIDE SEQUENCE</scope>
    <source>
        <strain evidence="9">K2</strain>
    </source>
</reference>
<dbReference type="GO" id="GO:0004518">
    <property type="term" value="F:nuclease activity"/>
    <property type="evidence" value="ECO:0007669"/>
    <property type="project" value="UniProtKB-KW"/>
</dbReference>
<comment type="subcellular location">
    <subcellularLocation>
        <location evidence="2">Nucleus</location>
    </subcellularLocation>
</comment>
<evidence type="ECO:0000256" key="7">
    <source>
        <dbReference type="ARBA" id="ARBA00023242"/>
    </source>
</evidence>
<dbReference type="EMBL" id="JARQWQ010000074">
    <property type="protein sequence ID" value="KAK2553775.1"/>
    <property type="molecule type" value="Genomic_DNA"/>
</dbReference>
<dbReference type="PANTHER" id="PTHR22930">
    <property type="match status" value="1"/>
</dbReference>
<evidence type="ECO:0000256" key="5">
    <source>
        <dbReference type="ARBA" id="ARBA00022723"/>
    </source>
</evidence>
<gene>
    <name evidence="9" type="ORF">P5673_024753</name>
</gene>
<keyword evidence="10" id="KW-1185">Reference proteome</keyword>
<evidence type="ECO:0000259" key="8">
    <source>
        <dbReference type="Pfam" id="PF13359"/>
    </source>
</evidence>
<keyword evidence="6" id="KW-0378">Hydrolase</keyword>
<dbReference type="InterPro" id="IPR045249">
    <property type="entry name" value="HARBI1-like"/>
</dbReference>
<evidence type="ECO:0000256" key="6">
    <source>
        <dbReference type="ARBA" id="ARBA00022801"/>
    </source>
</evidence>
<protein>
    <submittedName>
        <fullName evidence="9">Nuclease HARBI1</fullName>
    </submittedName>
</protein>
<dbReference type="GO" id="GO:0005634">
    <property type="term" value="C:nucleus"/>
    <property type="evidence" value="ECO:0007669"/>
    <property type="project" value="UniProtKB-SubCell"/>
</dbReference>
<evidence type="ECO:0000256" key="3">
    <source>
        <dbReference type="ARBA" id="ARBA00006958"/>
    </source>
</evidence>
<dbReference type="Pfam" id="PF13359">
    <property type="entry name" value="DDE_Tnp_4"/>
    <property type="match status" value="1"/>
</dbReference>
<feature type="domain" description="DDE Tnp4" evidence="8">
    <location>
        <begin position="195"/>
        <end position="342"/>
    </location>
</feature>
<evidence type="ECO:0000256" key="4">
    <source>
        <dbReference type="ARBA" id="ARBA00022722"/>
    </source>
</evidence>
<evidence type="ECO:0000256" key="2">
    <source>
        <dbReference type="ARBA" id="ARBA00004123"/>
    </source>
</evidence>
<name>A0AAD9UY08_ACRCE</name>
<dbReference type="GO" id="GO:0046872">
    <property type="term" value="F:metal ion binding"/>
    <property type="evidence" value="ECO:0007669"/>
    <property type="project" value="UniProtKB-KW"/>
</dbReference>
<evidence type="ECO:0000256" key="1">
    <source>
        <dbReference type="ARBA" id="ARBA00001968"/>
    </source>
</evidence>
<sequence>MNIALFAAKCALLNAEISYARRRLNICKLFTLSTGQNGRRRQLLKRAGKKYCPRRFWVRPERTSAWWDNFVNQIVIAEEWRENFRMSRGSLYELANELRPYIEGKTTIMRAPVDVVKQVAVTLYYLSDEGRLRKTANAFGLSRQVVSNIIRKVCKAITFHLGGRYIKLPFTESEVEGLVRNFHRAHGFPQCLGAIDGTHIEIKQPKVNSTDYVNRKGRHTLNVQAVCDYKYCFMDVVVKWPGSVHDARVFSNSKLNDFLKGGKIPPCSKRIMPDNDAVGVFLLGDPAYPLMPYLMKEYSNGGATVQEQYFGLTGRFGALRRAMDININDVASVIYACFVLHNFCELHNETVGEDKVSSAIDYDKHFQPEATPHNYRTDCNEAGGKKVRRILTNYFDP</sequence>
<evidence type="ECO:0000313" key="10">
    <source>
        <dbReference type="Proteomes" id="UP001249851"/>
    </source>
</evidence>
<keyword evidence="5" id="KW-0479">Metal-binding</keyword>
<dbReference type="InterPro" id="IPR027806">
    <property type="entry name" value="HARBI1_dom"/>
</dbReference>
<dbReference type="AlphaFoldDB" id="A0AAD9UY08"/>
<accession>A0AAD9UY08</accession>
<organism evidence="9 10">
    <name type="scientific">Acropora cervicornis</name>
    <name type="common">Staghorn coral</name>
    <dbReference type="NCBI Taxonomy" id="6130"/>
    <lineage>
        <taxon>Eukaryota</taxon>
        <taxon>Metazoa</taxon>
        <taxon>Cnidaria</taxon>
        <taxon>Anthozoa</taxon>
        <taxon>Hexacorallia</taxon>
        <taxon>Scleractinia</taxon>
        <taxon>Astrocoeniina</taxon>
        <taxon>Acroporidae</taxon>
        <taxon>Acropora</taxon>
    </lineage>
</organism>
<comment type="similarity">
    <text evidence="3">Belongs to the HARBI1 family.</text>
</comment>
<proteinExistence type="inferred from homology"/>
<comment type="caution">
    <text evidence="9">The sequence shown here is derived from an EMBL/GenBank/DDBJ whole genome shotgun (WGS) entry which is preliminary data.</text>
</comment>
<keyword evidence="7" id="KW-0539">Nucleus</keyword>
<comment type="cofactor">
    <cofactor evidence="1">
        <name>a divalent metal cation</name>
        <dbReference type="ChEBI" id="CHEBI:60240"/>
    </cofactor>
</comment>
<evidence type="ECO:0000313" key="9">
    <source>
        <dbReference type="EMBL" id="KAK2553775.1"/>
    </source>
</evidence>
<reference evidence="9" key="2">
    <citation type="journal article" date="2023" name="Science">
        <title>Genomic signatures of disease resistance in endangered staghorn corals.</title>
        <authorList>
            <person name="Vollmer S.V."/>
            <person name="Selwyn J.D."/>
            <person name="Despard B.A."/>
            <person name="Roesel C.L."/>
        </authorList>
    </citation>
    <scope>NUCLEOTIDE SEQUENCE</scope>
    <source>
        <strain evidence="9">K2</strain>
    </source>
</reference>
<keyword evidence="4" id="KW-0540">Nuclease</keyword>
<dbReference type="Proteomes" id="UP001249851">
    <property type="component" value="Unassembled WGS sequence"/>
</dbReference>
<dbReference type="PANTHER" id="PTHR22930:SF85">
    <property type="entry name" value="GH03217P-RELATED"/>
    <property type="match status" value="1"/>
</dbReference>